<evidence type="ECO:0000259" key="5">
    <source>
        <dbReference type="Pfam" id="PF25137"/>
    </source>
</evidence>
<keyword evidence="3" id="KW-0560">Oxidoreductase</keyword>
<dbReference type="InterPro" id="IPR056798">
    <property type="entry name" value="ADH_Fe_C"/>
</dbReference>
<organism evidence="6 7">
    <name type="scientific">Vibrio campbellii (strain ATCC BAA-1116)</name>
    <dbReference type="NCBI Taxonomy" id="2902295"/>
    <lineage>
        <taxon>Bacteria</taxon>
        <taxon>Pseudomonadati</taxon>
        <taxon>Pseudomonadota</taxon>
        <taxon>Gammaproteobacteria</taxon>
        <taxon>Vibrionales</taxon>
        <taxon>Vibrionaceae</taxon>
        <taxon>Vibrio</taxon>
    </lineage>
</organism>
<dbReference type="InterPro" id="IPR001670">
    <property type="entry name" value="ADH_Fe/GldA"/>
</dbReference>
<evidence type="ECO:0000256" key="1">
    <source>
        <dbReference type="ARBA" id="ARBA00001962"/>
    </source>
</evidence>
<dbReference type="FunFam" id="3.40.50.1970:FF:000003">
    <property type="entry name" value="Alcohol dehydrogenase, iron-containing"/>
    <property type="match status" value="1"/>
</dbReference>
<protein>
    <submittedName>
        <fullName evidence="6">Uncharacterized protein</fullName>
    </submittedName>
</protein>
<dbReference type="KEGG" id="vha:VIBHAR_05947"/>
<dbReference type="Pfam" id="PF00465">
    <property type="entry name" value="Fe-ADH"/>
    <property type="match status" value="1"/>
</dbReference>
<dbReference type="InterPro" id="IPR044731">
    <property type="entry name" value="BDH-like"/>
</dbReference>
<dbReference type="GO" id="GO:0005829">
    <property type="term" value="C:cytosol"/>
    <property type="evidence" value="ECO:0007669"/>
    <property type="project" value="TreeGrafter"/>
</dbReference>
<dbReference type="CDD" id="cd08187">
    <property type="entry name" value="BDH"/>
    <property type="match status" value="1"/>
</dbReference>
<comment type="similarity">
    <text evidence="2">Belongs to the iron-containing alcohol dehydrogenase family.</text>
</comment>
<dbReference type="PATRIC" id="fig|338187.36.peg.4816"/>
<dbReference type="EMBL" id="CP000790">
    <property type="protein sequence ID" value="ABU73840.1"/>
    <property type="molecule type" value="Genomic_DNA"/>
</dbReference>
<evidence type="ECO:0000259" key="4">
    <source>
        <dbReference type="Pfam" id="PF00465"/>
    </source>
</evidence>
<feature type="domain" description="Alcohol dehydrogenase iron-type/glycerol dehydrogenase GldA" evidence="4">
    <location>
        <begin position="23"/>
        <end position="188"/>
    </location>
</feature>
<dbReference type="GO" id="GO:1990362">
    <property type="term" value="F:butanol dehydrogenase (NAD+) activity"/>
    <property type="evidence" value="ECO:0007669"/>
    <property type="project" value="InterPro"/>
</dbReference>
<evidence type="ECO:0000313" key="7">
    <source>
        <dbReference type="Proteomes" id="UP000008152"/>
    </source>
</evidence>
<dbReference type="GO" id="GO:1990002">
    <property type="term" value="F:methylglyoxal reductase (NADPH) (acetol producing) activity"/>
    <property type="evidence" value="ECO:0007669"/>
    <property type="project" value="TreeGrafter"/>
</dbReference>
<sequence length="397" mass="43428">MHIFTLLTLEARGIIMNFSYVNPTQIFFGQGQIAAIKDAIPDDQKVLVIYGGGSIKKNGVYDQVAQALEGREWLEFSGVEPNPTKETLDKAVAIVKEQNVDFILAVGGGSVIDGSKYVAASAKYDGDGWDIMVGKHQVTGATPLAAILTLPATGSESNMGAVITKKETQDKLAFLAPAVQPKFAVLDPDVMKTLPERQLINGLVDAWVHVCEQYLTLPTGAMVQDGYAEALLKNLKVLGDQFAERDNDQWRANLMWTANQALNGLIGSGVPQDWATHMIGHELTALWHVDHARSLAIIQPSLLRNQMQFKRPKLEQMGRNVFGLEEGEDLAERTIQAIEAFYHHLDVATQLEGYGDDREAAIDSVIAQLSKHGMTVLGENQAIDLENSRKILDLAVA</sequence>
<gene>
    <name evidence="6" type="ordered locus">VIBHAR_05947</name>
</gene>
<dbReference type="PANTHER" id="PTHR43633">
    <property type="entry name" value="ALCOHOL DEHYDROGENASE YQHD"/>
    <property type="match status" value="1"/>
</dbReference>
<accession>A7N5D6</accession>
<dbReference type="GO" id="GO:0008106">
    <property type="term" value="F:alcohol dehydrogenase (NADP+) activity"/>
    <property type="evidence" value="ECO:0007669"/>
    <property type="project" value="TreeGrafter"/>
</dbReference>
<dbReference type="SUPFAM" id="SSF56796">
    <property type="entry name" value="Dehydroquinate synthase-like"/>
    <property type="match status" value="1"/>
</dbReference>
<evidence type="ECO:0000256" key="3">
    <source>
        <dbReference type="ARBA" id="ARBA00023002"/>
    </source>
</evidence>
<feature type="domain" description="Fe-containing alcohol dehydrogenase-like C-terminal" evidence="5">
    <location>
        <begin position="200"/>
        <end position="361"/>
    </location>
</feature>
<dbReference type="GO" id="GO:0046872">
    <property type="term" value="F:metal ion binding"/>
    <property type="evidence" value="ECO:0007669"/>
    <property type="project" value="InterPro"/>
</dbReference>
<evidence type="ECO:0000313" key="6">
    <source>
        <dbReference type="EMBL" id="ABU73840.1"/>
    </source>
</evidence>
<dbReference type="AlphaFoldDB" id="A7N5D6"/>
<proteinExistence type="inferred from homology"/>
<dbReference type="Proteomes" id="UP000008152">
    <property type="component" value="Chromosome II"/>
</dbReference>
<name>A7N5D6_VIBC1</name>
<reference evidence="6 7" key="1">
    <citation type="submission" date="2007-08" db="EMBL/GenBank/DDBJ databases">
        <authorList>
            <consortium name="The Vibrio harveyi Genome Sequencing Project"/>
            <person name="Bassler B."/>
            <person name="Clifton S.W."/>
            <person name="Fulton L."/>
            <person name="Delehaunty K."/>
            <person name="Fronick C."/>
            <person name="Harrison M."/>
            <person name="Markivic C."/>
            <person name="Fulton R."/>
            <person name="Tin-Wollam A.-M."/>
            <person name="Shah N."/>
            <person name="Pepin K."/>
            <person name="Nash W."/>
            <person name="Thiruvilangam P."/>
            <person name="Bhonagiri V."/>
            <person name="Waters C."/>
            <person name="Tu K.C."/>
            <person name="Irgon J."/>
            <person name="Wilson R.K."/>
        </authorList>
    </citation>
    <scope>NUCLEOTIDE SEQUENCE [LARGE SCALE GENOMIC DNA]</scope>
    <source>
        <strain evidence="7">ATCC BAA-1116 / BB120</strain>
    </source>
</reference>
<evidence type="ECO:0000256" key="2">
    <source>
        <dbReference type="ARBA" id="ARBA00007358"/>
    </source>
</evidence>
<dbReference type="PANTHER" id="PTHR43633:SF1">
    <property type="entry name" value="ALCOHOL DEHYDROGENASE YQHD"/>
    <property type="match status" value="1"/>
</dbReference>
<dbReference type="Gene3D" id="1.20.1090.10">
    <property type="entry name" value="Dehydroquinate synthase-like - alpha domain"/>
    <property type="match status" value="1"/>
</dbReference>
<comment type="cofactor">
    <cofactor evidence="1">
        <name>Fe cation</name>
        <dbReference type="ChEBI" id="CHEBI:24875"/>
    </cofactor>
</comment>
<dbReference type="Gene3D" id="3.40.50.1970">
    <property type="match status" value="1"/>
</dbReference>
<dbReference type="Pfam" id="PF25137">
    <property type="entry name" value="ADH_Fe_C"/>
    <property type="match status" value="1"/>
</dbReference>